<accession>A0A5J4QIG8</accession>
<proteinExistence type="predicted"/>
<protein>
    <submittedName>
        <fullName evidence="1">Uncharacterized protein</fullName>
    </submittedName>
</protein>
<feature type="non-terminal residue" evidence="1">
    <location>
        <position position="33"/>
    </location>
</feature>
<gene>
    <name evidence="1" type="ORF">EZS27_029598</name>
</gene>
<dbReference type="AlphaFoldDB" id="A0A5J4QIG8"/>
<evidence type="ECO:0000313" key="1">
    <source>
        <dbReference type="EMBL" id="KAA6320654.1"/>
    </source>
</evidence>
<organism evidence="1">
    <name type="scientific">termite gut metagenome</name>
    <dbReference type="NCBI Taxonomy" id="433724"/>
    <lineage>
        <taxon>unclassified sequences</taxon>
        <taxon>metagenomes</taxon>
        <taxon>organismal metagenomes</taxon>
    </lineage>
</organism>
<name>A0A5J4QIG8_9ZZZZ</name>
<comment type="caution">
    <text evidence="1">The sequence shown here is derived from an EMBL/GenBank/DDBJ whole genome shotgun (WGS) entry which is preliminary data.</text>
</comment>
<reference evidence="1" key="1">
    <citation type="submission" date="2019-03" db="EMBL/GenBank/DDBJ databases">
        <title>Single cell metagenomics reveals metabolic interactions within the superorganism composed of flagellate Streblomastix strix and complex community of Bacteroidetes bacteria on its surface.</title>
        <authorList>
            <person name="Treitli S.C."/>
            <person name="Kolisko M."/>
            <person name="Husnik F."/>
            <person name="Keeling P."/>
            <person name="Hampl V."/>
        </authorList>
    </citation>
    <scope>NUCLEOTIDE SEQUENCE</scope>
    <source>
        <strain evidence="1">STM</strain>
    </source>
</reference>
<dbReference type="EMBL" id="SNRY01003524">
    <property type="protein sequence ID" value="KAA6320654.1"/>
    <property type="molecule type" value="Genomic_DNA"/>
</dbReference>
<sequence>MVKCLGIGAVTSVAKNLLGVKAVYVRNGETCET</sequence>